<dbReference type="AlphaFoldDB" id="A0A0L6VM13"/>
<gene>
    <name evidence="1" type="ORF">VP01_1379g3</name>
</gene>
<dbReference type="Proteomes" id="UP000037035">
    <property type="component" value="Unassembled WGS sequence"/>
</dbReference>
<evidence type="ECO:0000313" key="2">
    <source>
        <dbReference type="Proteomes" id="UP000037035"/>
    </source>
</evidence>
<evidence type="ECO:0000313" key="1">
    <source>
        <dbReference type="EMBL" id="KNZ61612.1"/>
    </source>
</evidence>
<accession>A0A0L6VM13</accession>
<name>A0A0L6VM13_9BASI</name>
<organism evidence="1 2">
    <name type="scientific">Puccinia sorghi</name>
    <dbReference type="NCBI Taxonomy" id="27349"/>
    <lineage>
        <taxon>Eukaryota</taxon>
        <taxon>Fungi</taxon>
        <taxon>Dikarya</taxon>
        <taxon>Basidiomycota</taxon>
        <taxon>Pucciniomycotina</taxon>
        <taxon>Pucciniomycetes</taxon>
        <taxon>Pucciniales</taxon>
        <taxon>Pucciniaceae</taxon>
        <taxon>Puccinia</taxon>
    </lineage>
</organism>
<proteinExistence type="predicted"/>
<keyword evidence="2" id="KW-1185">Reference proteome</keyword>
<reference evidence="1 2" key="1">
    <citation type="submission" date="2015-08" db="EMBL/GenBank/DDBJ databases">
        <title>Next Generation Sequencing and Analysis of the Genome of Puccinia sorghi L Schw, the Causal Agent of Maize Common Rust.</title>
        <authorList>
            <person name="Rochi L."/>
            <person name="Burguener G."/>
            <person name="Darino M."/>
            <person name="Turjanski A."/>
            <person name="Kreff E."/>
            <person name="Dieguez M.J."/>
            <person name="Sacco F."/>
        </authorList>
    </citation>
    <scope>NUCLEOTIDE SEQUENCE [LARGE SCALE GENOMIC DNA]</scope>
    <source>
        <strain evidence="1 2">RO10H11247</strain>
    </source>
</reference>
<dbReference type="EMBL" id="LAVV01004220">
    <property type="protein sequence ID" value="KNZ61612.1"/>
    <property type="molecule type" value="Genomic_DNA"/>
</dbReference>
<protein>
    <submittedName>
        <fullName evidence="1">Putative signal peptide protein</fullName>
    </submittedName>
</protein>
<sequence length="658" mass="73962">MVAMAELVAILHHGLTQGAQVLSGPQHKAITLKKIPCQPIFLTRSTLAPSSTGLALTYVLLTQTAWRYCVESRPSGHHVLNRGVQNPRQWRMRLPQGGIGELHGIRATYLIRTFQFTAPLLFHTSASSMPSRVSKTSTRFCELAWSNVFLNQLELQRHPGKDPVYDNYRSFRRESSYLNSRNWHDQQGCIHRGHPITFGIMHTKPGPEFWLALPRGHDRMIPPRVSLINRVVEIGAAEAGSEAGRMRNCQRLAARFSIKLLLRLTGNGMNSVINPINGTSKAMVTISTGAALSAPKYLNSQFMRPRVSHPPRRPGSSEVRLTGSSEVHRWDTGKWGENVKKNVDLASIIMAPETRRSKRLRYVHLGAFQARLRANQRMIRVVERRKAYEKSLGWEILINTTVSIFLSCIIISPLHIATFNTAFDPFEHKILMIFFIIRFDCPNVNRAISCIHKLSLHENEFFSICHICGFVSCEHYITGWKADYVVSKTQLNNSGNPNCLSPTYLLWVAHSLFNIGKAGHGQHSEKAKKDLILNGGGSSVPFNMTKRRLKCPLGRCWFKRKGSDFELVKGGAQSISTRITASNHFSNMWVQWTLSLALLKTSFQKGGWTCQLDTPAGWFIGHTCLKNQTCNWMCSITLCFPQVNEGGIPLATSATKIP</sequence>
<dbReference type="VEuPathDB" id="FungiDB:VP01_1379g3"/>
<comment type="caution">
    <text evidence="1">The sequence shown here is derived from an EMBL/GenBank/DDBJ whole genome shotgun (WGS) entry which is preliminary data.</text>
</comment>